<reference evidence="4 5" key="1">
    <citation type="journal article" date="2018" name="Plant J.">
        <title>Genome sequences of Chlorella sorokiniana UTEX 1602 and Micractinium conductrix SAG 241.80: implications to maltose excretion by a green alga.</title>
        <authorList>
            <person name="Arriola M.B."/>
            <person name="Velmurugan N."/>
            <person name="Zhang Y."/>
            <person name="Plunkett M.H."/>
            <person name="Hondzo H."/>
            <person name="Barney B.M."/>
        </authorList>
    </citation>
    <scope>NUCLEOTIDE SEQUENCE [LARGE SCALE GENOMIC DNA]</scope>
    <source>
        <strain evidence="5">UTEX 1602</strain>
    </source>
</reference>
<sequence length="183" mass="20128">MPFGSSTSSASSAAAAKEELLEAIKPLKRGLAASEEDQQRIDRLARQLERRNPTKKPLASDLLSGQWELLYTTSGSILGANRPALLRPTGPTYQVLDTATLTARNKEGPPFFNQVSAELIPQNDRSVKVQFKEFKILGLIPIKAPANAAGALEVTYLDEELRVSRGDKGNLFILRMQDRRVKP</sequence>
<dbReference type="AlphaFoldDB" id="A0A2P6TSY6"/>
<evidence type="ECO:0000256" key="1">
    <source>
        <dbReference type="ARBA" id="ARBA00004474"/>
    </source>
</evidence>
<keyword evidence="5" id="KW-1185">Reference proteome</keyword>
<keyword evidence="2" id="KW-0934">Plastid</keyword>
<organism evidence="4 5">
    <name type="scientific">Chlorella sorokiniana</name>
    <name type="common">Freshwater green alga</name>
    <dbReference type="NCBI Taxonomy" id="3076"/>
    <lineage>
        <taxon>Eukaryota</taxon>
        <taxon>Viridiplantae</taxon>
        <taxon>Chlorophyta</taxon>
        <taxon>core chlorophytes</taxon>
        <taxon>Trebouxiophyceae</taxon>
        <taxon>Chlorellales</taxon>
        <taxon>Chlorellaceae</taxon>
        <taxon>Chlorella clade</taxon>
        <taxon>Chlorella</taxon>
    </lineage>
</organism>
<proteinExistence type="predicted"/>
<dbReference type="InterPro" id="IPR039633">
    <property type="entry name" value="PAP"/>
</dbReference>
<comment type="caution">
    <text evidence="4">The sequence shown here is derived from an EMBL/GenBank/DDBJ whole genome shotgun (WGS) entry which is preliminary data.</text>
</comment>
<dbReference type="EMBL" id="LHPG02000007">
    <property type="protein sequence ID" value="PRW57178.1"/>
    <property type="molecule type" value="Genomic_DNA"/>
</dbReference>
<evidence type="ECO:0000259" key="3">
    <source>
        <dbReference type="Pfam" id="PF04755"/>
    </source>
</evidence>
<dbReference type="Pfam" id="PF04755">
    <property type="entry name" value="PAP_fibrillin"/>
    <property type="match status" value="1"/>
</dbReference>
<name>A0A2P6TSY6_CHLSO</name>
<evidence type="ECO:0000256" key="2">
    <source>
        <dbReference type="ARBA" id="ARBA00022640"/>
    </source>
</evidence>
<dbReference type="OrthoDB" id="189024at2759"/>
<comment type="subcellular location">
    <subcellularLocation>
        <location evidence="1">Plastid</location>
    </subcellularLocation>
</comment>
<accession>A0A2P6TSY6</accession>
<evidence type="ECO:0000313" key="4">
    <source>
        <dbReference type="EMBL" id="PRW57178.1"/>
    </source>
</evidence>
<evidence type="ECO:0000313" key="5">
    <source>
        <dbReference type="Proteomes" id="UP000239899"/>
    </source>
</evidence>
<protein>
    <submittedName>
        <fullName evidence="4">Plastid-lipid-associated chloroplastic</fullName>
    </submittedName>
</protein>
<dbReference type="PANTHER" id="PTHR31906">
    <property type="entry name" value="PLASTID-LIPID-ASSOCIATED PROTEIN 4, CHLOROPLASTIC-RELATED"/>
    <property type="match status" value="1"/>
</dbReference>
<gene>
    <name evidence="4" type="ORF">C2E21_4019</name>
</gene>
<dbReference type="Proteomes" id="UP000239899">
    <property type="component" value="Unassembled WGS sequence"/>
</dbReference>
<dbReference type="GO" id="GO:0009536">
    <property type="term" value="C:plastid"/>
    <property type="evidence" value="ECO:0007669"/>
    <property type="project" value="UniProtKB-SubCell"/>
</dbReference>
<feature type="domain" description="Plastid lipid-associated protein/fibrillin conserved" evidence="3">
    <location>
        <begin position="16"/>
        <end position="174"/>
    </location>
</feature>
<dbReference type="STRING" id="3076.A0A2P6TSY6"/>
<dbReference type="InterPro" id="IPR006843">
    <property type="entry name" value="PAP/fibrillin_dom"/>
</dbReference>